<accession>A0A8J3I978</accession>
<sequence length="59" mass="6332">MLVNVIALHKNRMIALIPLALLMFFIICLVSYSIIAHTDMGYMAAAGSGATPNAIYPHG</sequence>
<organism evidence="2 3">
    <name type="scientific">Ktedonospora formicarum</name>
    <dbReference type="NCBI Taxonomy" id="2778364"/>
    <lineage>
        <taxon>Bacteria</taxon>
        <taxon>Bacillati</taxon>
        <taxon>Chloroflexota</taxon>
        <taxon>Ktedonobacteria</taxon>
        <taxon>Ktedonobacterales</taxon>
        <taxon>Ktedonobacteraceae</taxon>
        <taxon>Ktedonospora</taxon>
    </lineage>
</organism>
<keyword evidence="1" id="KW-1133">Transmembrane helix</keyword>
<evidence type="ECO:0000256" key="1">
    <source>
        <dbReference type="SAM" id="Phobius"/>
    </source>
</evidence>
<dbReference type="Proteomes" id="UP000612362">
    <property type="component" value="Unassembled WGS sequence"/>
</dbReference>
<evidence type="ECO:0000313" key="2">
    <source>
        <dbReference type="EMBL" id="GHO48337.1"/>
    </source>
</evidence>
<feature type="transmembrane region" description="Helical" evidence="1">
    <location>
        <begin position="12"/>
        <end position="35"/>
    </location>
</feature>
<gene>
    <name evidence="2" type="ORF">KSX_65000</name>
</gene>
<proteinExistence type="predicted"/>
<dbReference type="EMBL" id="BNJF01000004">
    <property type="protein sequence ID" value="GHO48337.1"/>
    <property type="molecule type" value="Genomic_DNA"/>
</dbReference>
<dbReference type="AlphaFoldDB" id="A0A8J3I978"/>
<evidence type="ECO:0000313" key="3">
    <source>
        <dbReference type="Proteomes" id="UP000612362"/>
    </source>
</evidence>
<name>A0A8J3I978_9CHLR</name>
<keyword evidence="3" id="KW-1185">Reference proteome</keyword>
<keyword evidence="1" id="KW-0812">Transmembrane</keyword>
<protein>
    <submittedName>
        <fullName evidence="2">Uncharacterized protein</fullName>
    </submittedName>
</protein>
<reference evidence="2" key="1">
    <citation type="submission" date="2020-10" db="EMBL/GenBank/DDBJ databases">
        <title>Taxonomic study of unclassified bacteria belonging to the class Ktedonobacteria.</title>
        <authorList>
            <person name="Yabe S."/>
            <person name="Wang C.M."/>
            <person name="Zheng Y."/>
            <person name="Sakai Y."/>
            <person name="Cavaletti L."/>
            <person name="Monciardini P."/>
            <person name="Donadio S."/>
        </authorList>
    </citation>
    <scope>NUCLEOTIDE SEQUENCE</scope>
    <source>
        <strain evidence="2">SOSP1-1</strain>
    </source>
</reference>
<comment type="caution">
    <text evidence="2">The sequence shown here is derived from an EMBL/GenBank/DDBJ whole genome shotgun (WGS) entry which is preliminary data.</text>
</comment>
<keyword evidence="1" id="KW-0472">Membrane</keyword>